<evidence type="ECO:0000313" key="3">
    <source>
        <dbReference type="EMBL" id="RDX57849.1"/>
    </source>
</evidence>
<dbReference type="PANTHER" id="PTHR33463">
    <property type="entry name" value="NB-ARC DOMAIN-CONTAINING PROTEIN-RELATED"/>
    <property type="match status" value="1"/>
</dbReference>
<reference evidence="3" key="1">
    <citation type="submission" date="2018-05" db="EMBL/GenBank/DDBJ databases">
        <title>Draft genome of Mucuna pruriens seed.</title>
        <authorList>
            <person name="Nnadi N.E."/>
            <person name="Vos R."/>
            <person name="Hasami M.H."/>
            <person name="Devisetty U.K."/>
            <person name="Aguiy J.C."/>
        </authorList>
    </citation>
    <scope>NUCLEOTIDE SEQUENCE [LARGE SCALE GENOMIC DNA]</scope>
    <source>
        <strain evidence="3">JCA_2017</strain>
    </source>
</reference>
<feature type="domain" description="Disease resistance protein At4g27190-like leucine-rich repeats" evidence="2">
    <location>
        <begin position="460"/>
        <end position="606"/>
    </location>
</feature>
<evidence type="ECO:0000313" key="4">
    <source>
        <dbReference type="Proteomes" id="UP000257109"/>
    </source>
</evidence>
<dbReference type="Pfam" id="PF23247">
    <property type="entry name" value="LRR_RPS2"/>
    <property type="match status" value="3"/>
</dbReference>
<dbReference type="OrthoDB" id="1431500at2759"/>
<dbReference type="Gene3D" id="3.80.10.10">
    <property type="entry name" value="Ribonuclease Inhibitor"/>
    <property type="match status" value="3"/>
</dbReference>
<evidence type="ECO:0000259" key="2">
    <source>
        <dbReference type="Pfam" id="PF23247"/>
    </source>
</evidence>
<dbReference type="InterPro" id="IPR050905">
    <property type="entry name" value="Plant_NBS-LRR"/>
</dbReference>
<feature type="domain" description="Disease resistance protein At4g27190-like leucine-rich repeats" evidence="2">
    <location>
        <begin position="249"/>
        <end position="352"/>
    </location>
</feature>
<sequence>MIFNQIVQNDNKSKKFLQDDELSTITQYIIDDNEELGKTIDNIQPSHFTNLLLFQAKNCDQRLNKFLSILVKRSNKLEVIKIEQCKTLNFLIDIPDVIRSEDEEGKYFTQIKEIKLTGLYQLEDIWNGEPIGIFGFENLQIVHIKSCPFLGCVFPCNVAKRLHQLNELKLEACQRLDEVIKLTRLIKLPLTTIKFPALRKVEFKSLPTLTQLWLYPIEFPNLKSLMIEKCPKLEEFTTGFATMDQSNTTDGKSLFELNELKLDSCHMMVYVVFSKTLQELSNLKKLNVTHCKALEIVFNIHGEISHSVELMQHLDELILIDLPKLTHIINKEIFRFCQNLKILQVKQCKSLNWLPVCLMLTNMEISNCEALEKIMIIDKEKETGGKVTFSQLKNVSLENLIKISTAFPSTSEFPSLEILKITNCPALMTFVEESNKVKDLSKSTTSNYFFPNSLSLDKLKVLYLINQHVQKLWHYSCPCKSFCELENLTLSNNNKLLSVISSNMIIRFNNLKKLTLEKCELLTEVFNLEDDKSDHNIHEILPQLRALALSNLSSFTRVWNKEPQVSFFSNLVSLILIHCGSLKSLFSLSSTKNLGKLKLLKLFNCEKLEEVISSVEDENIIFPEMECLILKKLPKLVSFCHQNRTLDWPKLQIVRVNNIPSMKIFSTSNLNTPLLRSIHITFAKKLWLGNLNETISYLHNNPGMLFSMLYAEN</sequence>
<gene>
    <name evidence="3" type="primary">RPS2</name>
    <name evidence="3" type="ORF">CR513_62880</name>
</gene>
<name>A0A371DZ76_MUCPR</name>
<dbReference type="PANTHER" id="PTHR33463:SF145">
    <property type="entry name" value="NB-ARC DOMAIN-CONTAINING PROTEIN"/>
    <property type="match status" value="1"/>
</dbReference>
<accession>A0A371DZ76</accession>
<organism evidence="3 4">
    <name type="scientific">Mucuna pruriens</name>
    <name type="common">Velvet bean</name>
    <name type="synonym">Dolichos pruriens</name>
    <dbReference type="NCBI Taxonomy" id="157652"/>
    <lineage>
        <taxon>Eukaryota</taxon>
        <taxon>Viridiplantae</taxon>
        <taxon>Streptophyta</taxon>
        <taxon>Embryophyta</taxon>
        <taxon>Tracheophyta</taxon>
        <taxon>Spermatophyta</taxon>
        <taxon>Magnoliopsida</taxon>
        <taxon>eudicotyledons</taxon>
        <taxon>Gunneridae</taxon>
        <taxon>Pentapetalae</taxon>
        <taxon>rosids</taxon>
        <taxon>fabids</taxon>
        <taxon>Fabales</taxon>
        <taxon>Fabaceae</taxon>
        <taxon>Papilionoideae</taxon>
        <taxon>50 kb inversion clade</taxon>
        <taxon>NPAAA clade</taxon>
        <taxon>indigoferoid/millettioid clade</taxon>
        <taxon>Phaseoleae</taxon>
        <taxon>Mucuna</taxon>
    </lineage>
</organism>
<keyword evidence="1" id="KW-0611">Plant defense</keyword>
<protein>
    <submittedName>
        <fullName evidence="3">Disease resistance protein RPS2</fullName>
    </submittedName>
</protein>
<dbReference type="EMBL" id="QJKJ01018114">
    <property type="protein sequence ID" value="RDX57849.1"/>
    <property type="molecule type" value="Genomic_DNA"/>
</dbReference>
<dbReference type="Proteomes" id="UP000257109">
    <property type="component" value="Unassembled WGS sequence"/>
</dbReference>
<comment type="caution">
    <text evidence="3">The sequence shown here is derived from an EMBL/GenBank/DDBJ whole genome shotgun (WGS) entry which is preliminary data.</text>
</comment>
<dbReference type="AlphaFoldDB" id="A0A371DZ76"/>
<proteinExistence type="predicted"/>
<dbReference type="InterPro" id="IPR057135">
    <property type="entry name" value="At4g27190-like_LRR"/>
</dbReference>
<dbReference type="InterPro" id="IPR032675">
    <property type="entry name" value="LRR_dom_sf"/>
</dbReference>
<keyword evidence="4" id="KW-1185">Reference proteome</keyword>
<dbReference type="SUPFAM" id="SSF52058">
    <property type="entry name" value="L domain-like"/>
    <property type="match status" value="2"/>
</dbReference>
<evidence type="ECO:0000256" key="1">
    <source>
        <dbReference type="ARBA" id="ARBA00022821"/>
    </source>
</evidence>
<feature type="domain" description="Disease resistance protein At4g27190-like leucine-rich repeats" evidence="2">
    <location>
        <begin position="45"/>
        <end position="174"/>
    </location>
</feature>
<feature type="non-terminal residue" evidence="3">
    <location>
        <position position="1"/>
    </location>
</feature>